<dbReference type="GO" id="GO:0071713">
    <property type="term" value="F:para-aminobenzoyl-glutamate hydrolase activity"/>
    <property type="evidence" value="ECO:0007669"/>
    <property type="project" value="TreeGrafter"/>
</dbReference>
<dbReference type="STRING" id="235985.SAMN05414137_114208"/>
<dbReference type="SUPFAM" id="SSF53187">
    <property type="entry name" value="Zn-dependent exopeptidases"/>
    <property type="match status" value="1"/>
</dbReference>
<dbReference type="Gene3D" id="3.40.630.10">
    <property type="entry name" value="Zn peptidases"/>
    <property type="match status" value="1"/>
</dbReference>
<reference evidence="4" key="1">
    <citation type="submission" date="2016-10" db="EMBL/GenBank/DDBJ databases">
        <authorList>
            <person name="Varghese N."/>
        </authorList>
    </citation>
    <scope>NUCLEOTIDE SEQUENCE [LARGE SCALE GENOMIC DNA]</scope>
    <source>
        <strain evidence="4">DSM 45096 / BCRC 16803 / CGMCC 4.1857 / CIP 109030 / JCM 12277 / KCTC 19219 / NBRC 100920 / 33214</strain>
    </source>
</reference>
<dbReference type="PIRSF" id="PIRSF037226">
    <property type="entry name" value="Amidohydrolase_ACY1L2_prd"/>
    <property type="match status" value="1"/>
</dbReference>
<dbReference type="GO" id="GO:0046657">
    <property type="term" value="P:folic acid catabolic process"/>
    <property type="evidence" value="ECO:0007669"/>
    <property type="project" value="TreeGrafter"/>
</dbReference>
<dbReference type="InterPro" id="IPR011650">
    <property type="entry name" value="Peptidase_M20_dimer"/>
</dbReference>
<organism evidence="3 4">
    <name type="scientific">Streptacidiphilus jiangxiensis</name>
    <dbReference type="NCBI Taxonomy" id="235985"/>
    <lineage>
        <taxon>Bacteria</taxon>
        <taxon>Bacillati</taxon>
        <taxon>Actinomycetota</taxon>
        <taxon>Actinomycetes</taxon>
        <taxon>Kitasatosporales</taxon>
        <taxon>Streptomycetaceae</taxon>
        <taxon>Streptacidiphilus</taxon>
    </lineage>
</organism>
<keyword evidence="4" id="KW-1185">Reference proteome</keyword>
<dbReference type="SUPFAM" id="SSF55031">
    <property type="entry name" value="Bacterial exopeptidase dimerisation domain"/>
    <property type="match status" value="1"/>
</dbReference>
<proteinExistence type="inferred from homology"/>
<dbReference type="eggNOG" id="COG1473">
    <property type="taxonomic scope" value="Bacteria"/>
</dbReference>
<dbReference type="InterPro" id="IPR017439">
    <property type="entry name" value="Amidohydrolase"/>
</dbReference>
<sequence length="400" mass="41334">MTTLASLRELTRAALTKRQDDVIGLSHSLHAEPELAYEEHRSARKVADLLEGSGFAVERGVCDLPTAFTATAGTGDLVIGVCVEYDALPGIGHACGHNVNAAAAVSAGLALAPVADELGITVKLIGTPAEESGGGKVDLLRGGAFDDVAAAMMVHAAPSDSIGMSSLAISSLRVAYTGRPAHAAAMPHRGINAADALMIAQVAIAAYRQQMAPGAVVSGIVTSAGEAANVIPAHAGAEYDCRARTAEELVELQARVRACFEAGALATGAELALEGLGHDYADLRQDLAMSRRYQAAAEALGRTVLQQDPTILGGSTDMGNVSHVMPAIHPMIGYDCGDTIMHNPEFTRFGTSAQADRALLDGGLAMAWTAADLALDPEHRTALLSRLSARSKAEMTPAAR</sequence>
<dbReference type="FunFam" id="3.30.70.360:FF:000004">
    <property type="entry name" value="Peptidase M20 domain-containing protein 2"/>
    <property type="match status" value="1"/>
</dbReference>
<keyword evidence="3" id="KW-0378">Hydrolase</keyword>
<dbReference type="NCBIfam" id="TIGR01891">
    <property type="entry name" value="amidohydrolases"/>
    <property type="match status" value="1"/>
</dbReference>
<dbReference type="AlphaFoldDB" id="A0A1H7TWF7"/>
<dbReference type="InterPro" id="IPR002933">
    <property type="entry name" value="Peptidase_M20"/>
</dbReference>
<dbReference type="InterPro" id="IPR052030">
    <property type="entry name" value="Peptidase_M20/M20A_hydrolases"/>
</dbReference>
<dbReference type="Gene3D" id="3.30.70.360">
    <property type="match status" value="1"/>
</dbReference>
<dbReference type="PANTHER" id="PTHR30575">
    <property type="entry name" value="PEPTIDASE M20"/>
    <property type="match status" value="1"/>
</dbReference>
<dbReference type="Pfam" id="PF07687">
    <property type="entry name" value="M20_dimer"/>
    <property type="match status" value="1"/>
</dbReference>
<dbReference type="GO" id="GO:0005737">
    <property type="term" value="C:cytoplasm"/>
    <property type="evidence" value="ECO:0007669"/>
    <property type="project" value="TreeGrafter"/>
</dbReference>
<dbReference type="PANTHER" id="PTHR30575:SF0">
    <property type="entry name" value="XAA-ARG DIPEPTIDASE"/>
    <property type="match status" value="1"/>
</dbReference>
<dbReference type="EMBL" id="FOAZ01000014">
    <property type="protein sequence ID" value="SEL88287.1"/>
    <property type="molecule type" value="Genomic_DNA"/>
</dbReference>
<dbReference type="Pfam" id="PF01546">
    <property type="entry name" value="Peptidase_M20"/>
    <property type="match status" value="1"/>
</dbReference>
<protein>
    <recommendedName>
        <fullName evidence="1">Peptidase M20 domain-containing protein 2</fullName>
    </recommendedName>
</protein>
<feature type="domain" description="Peptidase M20 dimerisation" evidence="2">
    <location>
        <begin position="171"/>
        <end position="263"/>
    </location>
</feature>
<dbReference type="InterPro" id="IPR036264">
    <property type="entry name" value="Bact_exopeptidase_dim_dom"/>
</dbReference>
<name>A0A1H7TWF7_STRJI</name>
<evidence type="ECO:0000313" key="4">
    <source>
        <dbReference type="Proteomes" id="UP000183015"/>
    </source>
</evidence>
<evidence type="ECO:0000259" key="2">
    <source>
        <dbReference type="Pfam" id="PF07687"/>
    </source>
</evidence>
<dbReference type="GO" id="GO:0016805">
    <property type="term" value="F:dipeptidase activity"/>
    <property type="evidence" value="ECO:0007669"/>
    <property type="project" value="InterPro"/>
</dbReference>
<dbReference type="OrthoDB" id="9781032at2"/>
<evidence type="ECO:0000256" key="1">
    <source>
        <dbReference type="PIRNR" id="PIRNR037226"/>
    </source>
</evidence>
<accession>A0A1H7TWF7</accession>
<evidence type="ECO:0000313" key="3">
    <source>
        <dbReference type="EMBL" id="SEL88287.1"/>
    </source>
</evidence>
<dbReference type="Proteomes" id="UP000183015">
    <property type="component" value="Unassembled WGS sequence"/>
</dbReference>
<dbReference type="RefSeq" id="WP_042454934.1">
    <property type="nucleotide sequence ID" value="NZ_BBPN01000035.1"/>
</dbReference>
<dbReference type="InterPro" id="IPR017144">
    <property type="entry name" value="Xaa-Arg_dipeptidase"/>
</dbReference>
<comment type="similarity">
    <text evidence="1">Belongs to the peptidase M20A family.</text>
</comment>
<gene>
    <name evidence="3" type="ORF">SAMN05414137_114208</name>
</gene>